<evidence type="ECO:0000313" key="4">
    <source>
        <dbReference type="Proteomes" id="UP000037395"/>
    </source>
</evidence>
<accession>A0A1E7MZ10</accession>
<protein>
    <recommendedName>
        <fullName evidence="5">DUF4190 domain-containing protein</fullName>
    </recommendedName>
</protein>
<evidence type="ECO:0008006" key="5">
    <source>
        <dbReference type="Google" id="ProtNLM"/>
    </source>
</evidence>
<dbReference type="Proteomes" id="UP000037395">
    <property type="component" value="Unassembled WGS sequence"/>
</dbReference>
<feature type="transmembrane region" description="Helical" evidence="2">
    <location>
        <begin position="139"/>
        <end position="164"/>
    </location>
</feature>
<evidence type="ECO:0000313" key="3">
    <source>
        <dbReference type="EMBL" id="OEV33667.1"/>
    </source>
</evidence>
<feature type="region of interest" description="Disordered" evidence="1">
    <location>
        <begin position="1"/>
        <end position="129"/>
    </location>
</feature>
<gene>
    <name evidence="3" type="ORF">HS99_0038440</name>
</gene>
<organism evidence="3 4">
    <name type="scientific">Kitasatospora aureofaciens</name>
    <name type="common">Streptomyces aureofaciens</name>
    <dbReference type="NCBI Taxonomy" id="1894"/>
    <lineage>
        <taxon>Bacteria</taxon>
        <taxon>Bacillati</taxon>
        <taxon>Actinomycetota</taxon>
        <taxon>Actinomycetes</taxon>
        <taxon>Kitasatosporales</taxon>
        <taxon>Streptomycetaceae</taxon>
        <taxon>Kitasatospora</taxon>
    </lineage>
</organism>
<keyword evidence="2" id="KW-1133">Transmembrane helix</keyword>
<proteinExistence type="predicted"/>
<evidence type="ECO:0000256" key="1">
    <source>
        <dbReference type="SAM" id="MobiDB-lite"/>
    </source>
</evidence>
<comment type="caution">
    <text evidence="3">The sequence shown here is derived from an EMBL/GenBank/DDBJ whole genome shotgun (WGS) entry which is preliminary data.</text>
</comment>
<evidence type="ECO:0000256" key="2">
    <source>
        <dbReference type="SAM" id="Phobius"/>
    </source>
</evidence>
<feature type="compositionally biased region" description="Basic and acidic residues" evidence="1">
    <location>
        <begin position="1"/>
        <end position="20"/>
    </location>
</feature>
<reference evidence="3" key="1">
    <citation type="submission" date="2016-08" db="EMBL/GenBank/DDBJ databases">
        <title>Sequencing, Assembly and Comparative Genomics of S. aureofaciens ATCC 10762.</title>
        <authorList>
            <person name="Gradnigo J.S."/>
            <person name="Johnson N."/>
            <person name="Somerville G.A."/>
        </authorList>
    </citation>
    <scope>NUCLEOTIDE SEQUENCE [LARGE SCALE GENOMIC DNA]</scope>
    <source>
        <strain evidence="3">ATCC 10762</strain>
    </source>
</reference>
<keyword evidence="2" id="KW-0472">Membrane</keyword>
<feature type="transmembrane region" description="Helical" evidence="2">
    <location>
        <begin position="192"/>
        <end position="217"/>
    </location>
</feature>
<dbReference type="AlphaFoldDB" id="A0A1E7MZ10"/>
<keyword evidence="4" id="KW-1185">Reference proteome</keyword>
<name>A0A1E7MZ10_KITAU</name>
<keyword evidence="2" id="KW-0812">Transmembrane</keyword>
<dbReference type="EMBL" id="JPRF03000062">
    <property type="protein sequence ID" value="OEV33667.1"/>
    <property type="molecule type" value="Genomic_DNA"/>
</dbReference>
<feature type="compositionally biased region" description="Gly residues" evidence="1">
    <location>
        <begin position="74"/>
        <end position="90"/>
    </location>
</feature>
<sequence>MRDHWGAGDRSDARPSERATTEAPTEPRPSPDREGTAEPMSSGDETDERNPFAPPPADAPDQPWRPRSPWSGHGPDGNGGQGGESGGQGGDRPPFPPPWGQGLGEGRPGQRPQAPQPPRLDPTDPSHRKARNAALAGPFALVCLFAGFHWIALLVGVLGIVWGIGALRAKRPAAAAAGGPAGIPAPNPLTPAALAGILTGAMTVVVATSVIGLGYYYRDYVTCVRDSLTNVGAENCDRYAPQWYVDFTGNAE</sequence>